<accession>A0A8T0BHI0</accession>
<evidence type="ECO:0000313" key="1">
    <source>
        <dbReference type="EMBL" id="KAF7706539.1"/>
    </source>
</evidence>
<organism evidence="1 2">
    <name type="scientific">Silurus meridionalis</name>
    <name type="common">Southern catfish</name>
    <name type="synonym">Silurus soldatovi meridionalis</name>
    <dbReference type="NCBI Taxonomy" id="175797"/>
    <lineage>
        <taxon>Eukaryota</taxon>
        <taxon>Metazoa</taxon>
        <taxon>Chordata</taxon>
        <taxon>Craniata</taxon>
        <taxon>Vertebrata</taxon>
        <taxon>Euteleostomi</taxon>
        <taxon>Actinopterygii</taxon>
        <taxon>Neopterygii</taxon>
        <taxon>Teleostei</taxon>
        <taxon>Ostariophysi</taxon>
        <taxon>Siluriformes</taxon>
        <taxon>Siluridae</taxon>
        <taxon>Silurus</taxon>
    </lineage>
</organism>
<dbReference type="EMBL" id="JABFDY010000006">
    <property type="protein sequence ID" value="KAF7706539.1"/>
    <property type="molecule type" value="Genomic_DNA"/>
</dbReference>
<keyword evidence="2" id="KW-1185">Reference proteome</keyword>
<dbReference type="Proteomes" id="UP000606274">
    <property type="component" value="Unassembled WGS sequence"/>
</dbReference>
<sequence>MGTSVLQIDQTDKHIQQQLCSVSLQAQFHGWTVGHLMTSLLQYCEDLQTASRGHSEISTSLLGHLLLTQS</sequence>
<reference evidence="1" key="1">
    <citation type="submission" date="2020-08" db="EMBL/GenBank/DDBJ databases">
        <title>Chromosome-level assembly of Southern catfish (Silurus meridionalis) provides insights into visual adaptation to the nocturnal and benthic lifestyles.</title>
        <authorList>
            <person name="Zhang Y."/>
            <person name="Wang D."/>
            <person name="Peng Z."/>
        </authorList>
    </citation>
    <scope>NUCLEOTIDE SEQUENCE</scope>
    <source>
        <strain evidence="1">SWU-2019-XX</strain>
        <tissue evidence="1">Muscle</tissue>
    </source>
</reference>
<name>A0A8T0BHI0_SILME</name>
<dbReference type="AlphaFoldDB" id="A0A8T0BHI0"/>
<protein>
    <submittedName>
        <fullName evidence="1">Uncharacterized protein</fullName>
    </submittedName>
</protein>
<proteinExistence type="predicted"/>
<evidence type="ECO:0000313" key="2">
    <source>
        <dbReference type="Proteomes" id="UP000606274"/>
    </source>
</evidence>
<gene>
    <name evidence="1" type="ORF">HF521_019793</name>
</gene>
<comment type="caution">
    <text evidence="1">The sequence shown here is derived from an EMBL/GenBank/DDBJ whole genome shotgun (WGS) entry which is preliminary data.</text>
</comment>